<name>A0A0F9HVH0_9ZZZZ</name>
<organism evidence="2">
    <name type="scientific">marine sediment metagenome</name>
    <dbReference type="NCBI Taxonomy" id="412755"/>
    <lineage>
        <taxon>unclassified sequences</taxon>
        <taxon>metagenomes</taxon>
        <taxon>ecological metagenomes</taxon>
    </lineage>
</organism>
<dbReference type="InterPro" id="IPR003615">
    <property type="entry name" value="HNH_nuc"/>
</dbReference>
<dbReference type="Gene3D" id="1.10.30.50">
    <property type="match status" value="1"/>
</dbReference>
<feature type="domain" description="HNH nuclease" evidence="1">
    <location>
        <begin position="95"/>
        <end position="148"/>
    </location>
</feature>
<dbReference type="CDD" id="cd00085">
    <property type="entry name" value="HNHc"/>
    <property type="match status" value="1"/>
</dbReference>
<evidence type="ECO:0000259" key="1">
    <source>
        <dbReference type="SMART" id="SM00507"/>
    </source>
</evidence>
<dbReference type="PANTHER" id="PTHR33877:SF2">
    <property type="entry name" value="OS07G0170200 PROTEIN"/>
    <property type="match status" value="1"/>
</dbReference>
<comment type="caution">
    <text evidence="2">The sequence shown here is derived from an EMBL/GenBank/DDBJ whole genome shotgun (WGS) entry which is preliminary data.</text>
</comment>
<dbReference type="GO" id="GO:0003676">
    <property type="term" value="F:nucleic acid binding"/>
    <property type="evidence" value="ECO:0007669"/>
    <property type="project" value="InterPro"/>
</dbReference>
<sequence>MALVGNEVMTVSQLPLVLQLDIAGNPNRWITYENSAYYYSKDRVAWSMGEVDLTIFGGTNAVTGNKSFLTMNTILAIRGEVSERQQKVLYGTPPLTNKALFRRDSNLCAYCGDPYSVSNLTRDHVHPRSKGGIDRWENVVSACGPCNKIKDDRDIDVIPNMELLYFPYAPNRSEFLILQNRRILADQMAFLIKRVPKESRLLAA</sequence>
<dbReference type="AlphaFoldDB" id="A0A0F9HVH0"/>
<accession>A0A0F9HVH0</accession>
<gene>
    <name evidence="2" type="ORF">LCGC14_1655930</name>
</gene>
<dbReference type="GO" id="GO:0008270">
    <property type="term" value="F:zinc ion binding"/>
    <property type="evidence" value="ECO:0007669"/>
    <property type="project" value="InterPro"/>
</dbReference>
<proteinExistence type="predicted"/>
<dbReference type="PANTHER" id="PTHR33877">
    <property type="entry name" value="SLL1193 PROTEIN"/>
    <property type="match status" value="1"/>
</dbReference>
<dbReference type="SMART" id="SM00507">
    <property type="entry name" value="HNHc"/>
    <property type="match status" value="1"/>
</dbReference>
<dbReference type="Pfam" id="PF01844">
    <property type="entry name" value="HNH"/>
    <property type="match status" value="1"/>
</dbReference>
<dbReference type="EMBL" id="LAZR01013993">
    <property type="protein sequence ID" value="KKM19411.1"/>
    <property type="molecule type" value="Genomic_DNA"/>
</dbReference>
<protein>
    <recommendedName>
        <fullName evidence="1">HNH nuclease domain-containing protein</fullName>
    </recommendedName>
</protein>
<evidence type="ECO:0000313" key="2">
    <source>
        <dbReference type="EMBL" id="KKM19411.1"/>
    </source>
</evidence>
<dbReference type="GO" id="GO:0004519">
    <property type="term" value="F:endonuclease activity"/>
    <property type="evidence" value="ECO:0007669"/>
    <property type="project" value="InterPro"/>
</dbReference>
<reference evidence="2" key="1">
    <citation type="journal article" date="2015" name="Nature">
        <title>Complex archaea that bridge the gap between prokaryotes and eukaryotes.</title>
        <authorList>
            <person name="Spang A."/>
            <person name="Saw J.H."/>
            <person name="Jorgensen S.L."/>
            <person name="Zaremba-Niedzwiedzka K."/>
            <person name="Martijn J."/>
            <person name="Lind A.E."/>
            <person name="van Eijk R."/>
            <person name="Schleper C."/>
            <person name="Guy L."/>
            <person name="Ettema T.J."/>
        </authorList>
    </citation>
    <scope>NUCLEOTIDE SEQUENCE</scope>
</reference>
<dbReference type="InterPro" id="IPR002711">
    <property type="entry name" value="HNH"/>
</dbReference>
<dbReference type="InterPro" id="IPR052892">
    <property type="entry name" value="NA-targeting_endonuclease"/>
</dbReference>